<keyword evidence="1" id="KW-1133">Transmembrane helix</keyword>
<keyword evidence="3" id="KW-1185">Reference proteome</keyword>
<comment type="caution">
    <text evidence="2">The sequence shown here is derived from an EMBL/GenBank/DDBJ whole genome shotgun (WGS) entry which is preliminary data.</text>
</comment>
<name>A0A9D3PP10_MEGAT</name>
<organism evidence="2 3">
    <name type="scientific">Megalops atlanticus</name>
    <name type="common">Tarpon</name>
    <name type="synonym">Clupea gigantea</name>
    <dbReference type="NCBI Taxonomy" id="7932"/>
    <lineage>
        <taxon>Eukaryota</taxon>
        <taxon>Metazoa</taxon>
        <taxon>Chordata</taxon>
        <taxon>Craniata</taxon>
        <taxon>Vertebrata</taxon>
        <taxon>Euteleostomi</taxon>
        <taxon>Actinopterygii</taxon>
        <taxon>Neopterygii</taxon>
        <taxon>Teleostei</taxon>
        <taxon>Elopiformes</taxon>
        <taxon>Megalopidae</taxon>
        <taxon>Megalops</taxon>
    </lineage>
</organism>
<proteinExistence type="predicted"/>
<evidence type="ECO:0000313" key="2">
    <source>
        <dbReference type="EMBL" id="KAG7464634.1"/>
    </source>
</evidence>
<dbReference type="InterPro" id="IPR040350">
    <property type="entry name" value="TMEM272"/>
</dbReference>
<dbReference type="EMBL" id="JAFDVH010000014">
    <property type="protein sequence ID" value="KAG7464634.1"/>
    <property type="molecule type" value="Genomic_DNA"/>
</dbReference>
<dbReference type="PANTHER" id="PTHR33444">
    <property type="entry name" value="SI:DKEY-19B23.12-RELATED"/>
    <property type="match status" value="1"/>
</dbReference>
<reference evidence="2" key="1">
    <citation type="submission" date="2021-01" db="EMBL/GenBank/DDBJ databases">
        <authorList>
            <person name="Zahm M."/>
            <person name="Roques C."/>
            <person name="Cabau C."/>
            <person name="Klopp C."/>
            <person name="Donnadieu C."/>
            <person name="Jouanno E."/>
            <person name="Lampietro C."/>
            <person name="Louis A."/>
            <person name="Herpin A."/>
            <person name="Echchiki A."/>
            <person name="Berthelot C."/>
            <person name="Parey E."/>
            <person name="Roest-Crollius H."/>
            <person name="Braasch I."/>
            <person name="Postlethwait J."/>
            <person name="Bobe J."/>
            <person name="Montfort J."/>
            <person name="Bouchez O."/>
            <person name="Begum T."/>
            <person name="Mejri S."/>
            <person name="Adams A."/>
            <person name="Chen W.-J."/>
            <person name="Guiguen Y."/>
        </authorList>
    </citation>
    <scope>NUCLEOTIDE SEQUENCE</scope>
    <source>
        <strain evidence="2">YG-15Mar2019-1</strain>
        <tissue evidence="2">Brain</tissue>
    </source>
</reference>
<keyword evidence="1" id="KW-0472">Membrane</keyword>
<gene>
    <name evidence="2" type="ORF">MATL_G00167670</name>
</gene>
<protein>
    <submittedName>
        <fullName evidence="2">Uncharacterized protein</fullName>
    </submittedName>
</protein>
<evidence type="ECO:0000313" key="3">
    <source>
        <dbReference type="Proteomes" id="UP001046870"/>
    </source>
</evidence>
<evidence type="ECO:0000256" key="1">
    <source>
        <dbReference type="SAM" id="Phobius"/>
    </source>
</evidence>
<sequence>MDPVRNSFFVSASSGLGYIKILISLLHIAMIALGALHLHDCPKQPYIPIYLIVGGVFWLLVNILSFSGCSQAGEGVLGALCTACNFLLYLFLFCWFITGSVWVYTIFPPNYESPSKEDYCEKTLYLFTFWFHNACYVTATLGMISWCCSSLYTILGGT</sequence>
<feature type="transmembrane region" description="Helical" evidence="1">
    <location>
        <begin position="124"/>
        <end position="155"/>
    </location>
</feature>
<keyword evidence="1" id="KW-0812">Transmembrane</keyword>
<dbReference type="Proteomes" id="UP001046870">
    <property type="component" value="Chromosome 14"/>
</dbReference>
<dbReference type="PANTHER" id="PTHR33444:SF2">
    <property type="entry name" value="MARVEL DOMAIN-CONTAINING PROTEIN"/>
    <property type="match status" value="1"/>
</dbReference>
<dbReference type="AlphaFoldDB" id="A0A9D3PP10"/>
<feature type="transmembrane region" description="Helical" evidence="1">
    <location>
        <begin position="76"/>
        <end position="104"/>
    </location>
</feature>
<dbReference type="OrthoDB" id="6157510at2759"/>
<accession>A0A9D3PP10</accession>
<feature type="transmembrane region" description="Helical" evidence="1">
    <location>
        <begin position="45"/>
        <end position="64"/>
    </location>
</feature>